<evidence type="ECO:0000313" key="3">
    <source>
        <dbReference type="EMBL" id="SIS54567.1"/>
    </source>
</evidence>
<dbReference type="EMBL" id="FTOG01000002">
    <property type="protein sequence ID" value="SIS54567.1"/>
    <property type="molecule type" value="Genomic_DNA"/>
</dbReference>
<dbReference type="InterPro" id="IPR034154">
    <property type="entry name" value="TOPRIM_DnaG/twinkle"/>
</dbReference>
<dbReference type="Pfam" id="PF13362">
    <property type="entry name" value="Toprim_3"/>
    <property type="match status" value="1"/>
</dbReference>
<dbReference type="Proteomes" id="UP000186221">
    <property type="component" value="Unassembled WGS sequence"/>
</dbReference>
<dbReference type="CDD" id="cd01029">
    <property type="entry name" value="TOPRIM_primases"/>
    <property type="match status" value="1"/>
</dbReference>
<dbReference type="OrthoDB" id="9811157at2"/>
<organism evidence="3 4">
    <name type="scientific">Rhodobacter aestuarii</name>
    <dbReference type="NCBI Taxonomy" id="453582"/>
    <lineage>
        <taxon>Bacteria</taxon>
        <taxon>Pseudomonadati</taxon>
        <taxon>Pseudomonadota</taxon>
        <taxon>Alphaproteobacteria</taxon>
        <taxon>Rhodobacterales</taxon>
        <taxon>Rhodobacter group</taxon>
        <taxon>Rhodobacter</taxon>
    </lineage>
</organism>
<dbReference type="Pfam" id="PF23639">
    <property type="entry name" value="DUF7146"/>
    <property type="match status" value="1"/>
</dbReference>
<proteinExistence type="predicted"/>
<evidence type="ECO:0000259" key="2">
    <source>
        <dbReference type="Pfam" id="PF23639"/>
    </source>
</evidence>
<dbReference type="STRING" id="453582.SAMN05421580_102175"/>
<dbReference type="Gene3D" id="3.40.1360.10">
    <property type="match status" value="1"/>
</dbReference>
<name>A0A1N7JZ07_9RHOB</name>
<dbReference type="InterPro" id="IPR006171">
    <property type="entry name" value="TOPRIM_dom"/>
</dbReference>
<sequence length="293" mass="30673">MTDAQTLTQTLGGRWHRRYGTAPCPICQHERRSGQDALTLADGRSGLLLHCKKSGCAFADILSAAGLRAGDYRAPDPALIAQREAEAKAEAKRKATQAKRLWDEADSIEGSSAEMYLRGRGITCQLPATVRFHPEAWHGATARRYPALVALVEGGEGFAVHRTYLAADGSGKAPVEPAKAMLGAVTGGAVRLSGGPGPLVVAEGVETALSLLSGLLRAPAEVWAALSTSGLRGLRLPIKPGRLTIATDGDPPGRAAGHALAERAQALGWDVSILPAPDGRDWNDILRMKGGAA</sequence>
<gene>
    <name evidence="3" type="ORF">SAMN05421580_102175</name>
</gene>
<dbReference type="AlphaFoldDB" id="A0A1N7JZ07"/>
<feature type="domain" description="Toprim" evidence="1">
    <location>
        <begin position="199"/>
        <end position="290"/>
    </location>
</feature>
<feature type="domain" description="DUF7146" evidence="2">
    <location>
        <begin position="93"/>
        <end position="192"/>
    </location>
</feature>
<protein>
    <submittedName>
        <fullName evidence="3">Toprim domain-containing protein</fullName>
    </submittedName>
</protein>
<keyword evidence="4" id="KW-1185">Reference proteome</keyword>
<accession>A0A1N7JZ07</accession>
<evidence type="ECO:0000259" key="1">
    <source>
        <dbReference type="Pfam" id="PF13362"/>
    </source>
</evidence>
<reference evidence="4" key="1">
    <citation type="submission" date="2017-01" db="EMBL/GenBank/DDBJ databases">
        <authorList>
            <person name="Varghese N."/>
            <person name="Submissions S."/>
        </authorList>
    </citation>
    <scope>NUCLEOTIDE SEQUENCE [LARGE SCALE GENOMIC DNA]</scope>
    <source>
        <strain evidence="4">DSM 19945</strain>
    </source>
</reference>
<evidence type="ECO:0000313" key="4">
    <source>
        <dbReference type="Proteomes" id="UP000186221"/>
    </source>
</evidence>
<dbReference type="InterPro" id="IPR055570">
    <property type="entry name" value="DUF7146"/>
</dbReference>